<dbReference type="GO" id="GO:0034213">
    <property type="term" value="P:quinolinate catabolic process"/>
    <property type="evidence" value="ECO:0007669"/>
    <property type="project" value="TreeGrafter"/>
</dbReference>
<feature type="domain" description="Quinolinate phosphoribosyl transferase C-terminal" evidence="4">
    <location>
        <begin position="1"/>
        <end position="108"/>
    </location>
</feature>
<protein>
    <recommendedName>
        <fullName evidence="4">Quinolinate phosphoribosyl transferase C-terminal domain-containing protein</fullName>
    </recommendedName>
</protein>
<feature type="non-terminal residue" evidence="5">
    <location>
        <position position="1"/>
    </location>
</feature>
<evidence type="ECO:0000313" key="5">
    <source>
        <dbReference type="EMBL" id="ETW94669.1"/>
    </source>
</evidence>
<reference evidence="5 6" key="1">
    <citation type="journal article" date="2014" name="Nature">
        <title>An environmental bacterial taxon with a large and distinct metabolic repertoire.</title>
        <authorList>
            <person name="Wilson M.C."/>
            <person name="Mori T."/>
            <person name="Ruckert C."/>
            <person name="Uria A.R."/>
            <person name="Helf M.J."/>
            <person name="Takada K."/>
            <person name="Gernert C."/>
            <person name="Steffens U.A."/>
            <person name="Heycke N."/>
            <person name="Schmitt S."/>
            <person name="Rinke C."/>
            <person name="Helfrich E.J."/>
            <person name="Brachmann A.O."/>
            <person name="Gurgui C."/>
            <person name="Wakimoto T."/>
            <person name="Kracht M."/>
            <person name="Crusemann M."/>
            <person name="Hentschel U."/>
            <person name="Abe I."/>
            <person name="Matsunaga S."/>
            <person name="Kalinowski J."/>
            <person name="Takeyama H."/>
            <person name="Piel J."/>
        </authorList>
    </citation>
    <scope>NUCLEOTIDE SEQUENCE [LARGE SCALE GENOMIC DNA]</scope>
    <source>
        <strain evidence="6">TSY2</strain>
    </source>
</reference>
<dbReference type="InterPro" id="IPR002638">
    <property type="entry name" value="Quinolinate_PRibosylTrfase_C"/>
</dbReference>
<dbReference type="GO" id="GO:0004514">
    <property type="term" value="F:nicotinate-nucleotide diphosphorylase (carboxylating) activity"/>
    <property type="evidence" value="ECO:0007669"/>
    <property type="project" value="InterPro"/>
</dbReference>
<dbReference type="FunFam" id="3.20.20.70:FF:000030">
    <property type="entry name" value="Nicotinate-nucleotide pyrophosphorylase, carboxylating"/>
    <property type="match status" value="1"/>
</dbReference>
<dbReference type="GO" id="GO:0005737">
    <property type="term" value="C:cytoplasm"/>
    <property type="evidence" value="ECO:0007669"/>
    <property type="project" value="TreeGrafter"/>
</dbReference>
<gene>
    <name evidence="5" type="ORF">ETSY2_49410</name>
</gene>
<keyword evidence="2" id="KW-0328">Glycosyltransferase</keyword>
<dbReference type="Pfam" id="PF01729">
    <property type="entry name" value="QRPTase_C"/>
    <property type="match status" value="1"/>
</dbReference>
<dbReference type="Gene3D" id="3.20.20.70">
    <property type="entry name" value="Aldolase class I"/>
    <property type="match status" value="1"/>
</dbReference>
<dbReference type="SUPFAM" id="SSF51690">
    <property type="entry name" value="Nicotinate/Quinolinate PRTase C-terminal domain-like"/>
    <property type="match status" value="1"/>
</dbReference>
<keyword evidence="6" id="KW-1185">Reference proteome</keyword>
<evidence type="ECO:0000256" key="3">
    <source>
        <dbReference type="ARBA" id="ARBA00022679"/>
    </source>
</evidence>
<keyword evidence="3" id="KW-0808">Transferase</keyword>
<accession>W4L9S6</accession>
<organism evidence="5 6">
    <name type="scientific">Candidatus Entotheonella gemina</name>
    <dbReference type="NCBI Taxonomy" id="1429439"/>
    <lineage>
        <taxon>Bacteria</taxon>
        <taxon>Pseudomonadati</taxon>
        <taxon>Nitrospinota/Tectimicrobiota group</taxon>
        <taxon>Candidatus Tectimicrobiota</taxon>
        <taxon>Candidatus Entotheonellia</taxon>
        <taxon>Candidatus Entotheonellales</taxon>
        <taxon>Candidatus Entotheonellaceae</taxon>
        <taxon>Candidatus Entotheonella</taxon>
    </lineage>
</organism>
<name>W4L9S6_9BACT</name>
<dbReference type="EMBL" id="AZHX01002430">
    <property type="protein sequence ID" value="ETW94669.1"/>
    <property type="molecule type" value="Genomic_DNA"/>
</dbReference>
<dbReference type="AlphaFoldDB" id="W4L9S6"/>
<sequence length="126" mass="12933">GSIENAVAAVRANVSHLQKIEVEVDRIDQIPEALMAGADAILLDNMTPEQTREAVALVRSKPGGERILLESSGGVTLETVRAYAEAGVDLISSGALTHSAPAVDIGLDIDMSPELAGASVHAPAAP</sequence>
<dbReference type="PATRIC" id="fig|1429439.4.peg.8150"/>
<evidence type="ECO:0000313" key="6">
    <source>
        <dbReference type="Proteomes" id="UP000019140"/>
    </source>
</evidence>
<comment type="caution">
    <text evidence="5">The sequence shown here is derived from an EMBL/GenBank/DDBJ whole genome shotgun (WGS) entry which is preliminary data.</text>
</comment>
<dbReference type="Proteomes" id="UP000019140">
    <property type="component" value="Unassembled WGS sequence"/>
</dbReference>
<comment type="similarity">
    <text evidence="1">Belongs to the NadC/ModD family.</text>
</comment>
<dbReference type="GO" id="GO:0009435">
    <property type="term" value="P:NAD+ biosynthetic process"/>
    <property type="evidence" value="ECO:0007669"/>
    <property type="project" value="InterPro"/>
</dbReference>
<dbReference type="InterPro" id="IPR027277">
    <property type="entry name" value="NadC/ModD"/>
</dbReference>
<dbReference type="PANTHER" id="PTHR32179:SF3">
    <property type="entry name" value="NICOTINATE-NUCLEOTIDE PYROPHOSPHORYLASE [CARBOXYLATING]"/>
    <property type="match status" value="1"/>
</dbReference>
<evidence type="ECO:0000256" key="2">
    <source>
        <dbReference type="ARBA" id="ARBA00022676"/>
    </source>
</evidence>
<dbReference type="InterPro" id="IPR013785">
    <property type="entry name" value="Aldolase_TIM"/>
</dbReference>
<dbReference type="HOGENOM" id="CLU_1975085_0_0_7"/>
<evidence type="ECO:0000259" key="4">
    <source>
        <dbReference type="Pfam" id="PF01729"/>
    </source>
</evidence>
<dbReference type="PANTHER" id="PTHR32179">
    <property type="entry name" value="NICOTINATE-NUCLEOTIDE PYROPHOSPHORYLASE [CARBOXYLATING]"/>
    <property type="match status" value="1"/>
</dbReference>
<proteinExistence type="inferred from homology"/>
<evidence type="ECO:0000256" key="1">
    <source>
        <dbReference type="ARBA" id="ARBA00009400"/>
    </source>
</evidence>
<dbReference type="InterPro" id="IPR036068">
    <property type="entry name" value="Nicotinate_pribotase-like_C"/>
</dbReference>